<dbReference type="PANTHER" id="PTHR48081:SF8">
    <property type="entry name" value="ALPHA_BETA HYDROLASE FOLD-3 DOMAIN-CONTAINING PROTEIN-RELATED"/>
    <property type="match status" value="1"/>
</dbReference>
<dbReference type="EMBL" id="JBHTCH010000031">
    <property type="protein sequence ID" value="MFC7363516.1"/>
    <property type="molecule type" value="Genomic_DNA"/>
</dbReference>
<evidence type="ECO:0000256" key="1">
    <source>
        <dbReference type="ARBA" id="ARBA00022801"/>
    </source>
</evidence>
<sequence length="327" mass="34633">MSTPPINYDYDPELAPFAPAFAQLSFADIPAARDGEATLLGLLPPYDSLVPLTVDELLVPGPEGAPDVRVRRYRPAAHDAPLPALVYVHGGGFVVGSLELYDADCRRLAAEVGAVVFSVDYRLAPEHPFPAALHDCFAALTWVADNAADLGVDPDRIGIGGESAGGGISAGVALLARDRGGPRLCVQFLGIPELDDRLATRSMRTLGAESIPVTTIANMEISWDSYLGPGVRGTEGVSPYAAPARATDLAGLPPALVTAYEFDALRDEDMAYAQQLMSAGVPTELHVYSGAFHSCTWLSHTVLSQKILADVVDGLRRRLHAPVPEAV</sequence>
<dbReference type="Gene3D" id="3.40.50.1820">
    <property type="entry name" value="alpha/beta hydrolase"/>
    <property type="match status" value="1"/>
</dbReference>
<protein>
    <submittedName>
        <fullName evidence="3">Alpha/beta hydrolase</fullName>
    </submittedName>
</protein>
<dbReference type="InterPro" id="IPR029058">
    <property type="entry name" value="AB_hydrolase_fold"/>
</dbReference>
<comment type="caution">
    <text evidence="3">The sequence shown here is derived from an EMBL/GenBank/DDBJ whole genome shotgun (WGS) entry which is preliminary data.</text>
</comment>
<gene>
    <name evidence="3" type="ORF">ACFQO6_24815</name>
</gene>
<proteinExistence type="predicted"/>
<evidence type="ECO:0000313" key="3">
    <source>
        <dbReference type="EMBL" id="MFC7363516.1"/>
    </source>
</evidence>
<dbReference type="Proteomes" id="UP001596524">
    <property type="component" value="Unassembled WGS sequence"/>
</dbReference>
<dbReference type="InterPro" id="IPR050300">
    <property type="entry name" value="GDXG_lipolytic_enzyme"/>
</dbReference>
<dbReference type="InterPro" id="IPR013094">
    <property type="entry name" value="AB_hydrolase_3"/>
</dbReference>
<dbReference type="GO" id="GO:0016787">
    <property type="term" value="F:hydrolase activity"/>
    <property type="evidence" value="ECO:0007669"/>
    <property type="project" value="UniProtKB-KW"/>
</dbReference>
<evidence type="ECO:0000313" key="4">
    <source>
        <dbReference type="Proteomes" id="UP001596524"/>
    </source>
</evidence>
<feature type="domain" description="Alpha/beta hydrolase fold-3" evidence="2">
    <location>
        <begin position="85"/>
        <end position="295"/>
    </location>
</feature>
<organism evidence="3 4">
    <name type="scientific">Nocardioides astragali</name>
    <dbReference type="NCBI Taxonomy" id="1776736"/>
    <lineage>
        <taxon>Bacteria</taxon>
        <taxon>Bacillati</taxon>
        <taxon>Actinomycetota</taxon>
        <taxon>Actinomycetes</taxon>
        <taxon>Propionibacteriales</taxon>
        <taxon>Nocardioidaceae</taxon>
        <taxon>Nocardioides</taxon>
    </lineage>
</organism>
<reference evidence="4" key="1">
    <citation type="journal article" date="2019" name="Int. J. Syst. Evol. Microbiol.">
        <title>The Global Catalogue of Microorganisms (GCM) 10K type strain sequencing project: providing services to taxonomists for standard genome sequencing and annotation.</title>
        <authorList>
            <consortium name="The Broad Institute Genomics Platform"/>
            <consortium name="The Broad Institute Genome Sequencing Center for Infectious Disease"/>
            <person name="Wu L."/>
            <person name="Ma J."/>
        </authorList>
    </citation>
    <scope>NUCLEOTIDE SEQUENCE [LARGE SCALE GENOMIC DNA]</scope>
    <source>
        <strain evidence="4">FCH27</strain>
    </source>
</reference>
<accession>A0ABW2NEY0</accession>
<dbReference type="Pfam" id="PF07859">
    <property type="entry name" value="Abhydrolase_3"/>
    <property type="match status" value="1"/>
</dbReference>
<evidence type="ECO:0000259" key="2">
    <source>
        <dbReference type="Pfam" id="PF07859"/>
    </source>
</evidence>
<dbReference type="SUPFAM" id="SSF53474">
    <property type="entry name" value="alpha/beta-Hydrolases"/>
    <property type="match status" value="1"/>
</dbReference>
<name>A0ABW2NEY0_9ACTN</name>
<keyword evidence="4" id="KW-1185">Reference proteome</keyword>
<dbReference type="RefSeq" id="WP_255893131.1">
    <property type="nucleotide sequence ID" value="NZ_JAFMZM010000009.1"/>
</dbReference>
<keyword evidence="1 3" id="KW-0378">Hydrolase</keyword>
<dbReference type="PANTHER" id="PTHR48081">
    <property type="entry name" value="AB HYDROLASE SUPERFAMILY PROTEIN C4A8.06C"/>
    <property type="match status" value="1"/>
</dbReference>